<keyword evidence="2" id="KW-0812">Transmembrane</keyword>
<evidence type="ECO:0000313" key="4">
    <source>
        <dbReference type="EMBL" id="TGJ80139.1"/>
    </source>
</evidence>
<dbReference type="Pfam" id="PF23317">
    <property type="entry name" value="YVC1_C"/>
    <property type="match status" value="1"/>
</dbReference>
<feature type="transmembrane region" description="Helical" evidence="2">
    <location>
        <begin position="384"/>
        <end position="404"/>
    </location>
</feature>
<dbReference type="Proteomes" id="UP000297716">
    <property type="component" value="Unassembled WGS sequence"/>
</dbReference>
<feature type="region of interest" description="Disordered" evidence="1">
    <location>
        <begin position="589"/>
        <end position="626"/>
    </location>
</feature>
<organism evidence="4 5">
    <name type="scientific">Xylaria hypoxylon</name>
    <dbReference type="NCBI Taxonomy" id="37992"/>
    <lineage>
        <taxon>Eukaryota</taxon>
        <taxon>Fungi</taxon>
        <taxon>Dikarya</taxon>
        <taxon>Ascomycota</taxon>
        <taxon>Pezizomycotina</taxon>
        <taxon>Sordariomycetes</taxon>
        <taxon>Xylariomycetidae</taxon>
        <taxon>Xylariales</taxon>
        <taxon>Xylariaceae</taxon>
        <taxon>Xylaria</taxon>
    </lineage>
</organism>
<proteinExistence type="predicted"/>
<feature type="transmembrane region" description="Helical" evidence="2">
    <location>
        <begin position="440"/>
        <end position="460"/>
    </location>
</feature>
<dbReference type="InterPro" id="IPR052971">
    <property type="entry name" value="TRP_calcium_channel"/>
</dbReference>
<feature type="region of interest" description="Disordered" evidence="1">
    <location>
        <begin position="159"/>
        <end position="185"/>
    </location>
</feature>
<gene>
    <name evidence="4" type="ORF">E0Z10_g8621</name>
</gene>
<dbReference type="PANTHER" id="PTHR35859">
    <property type="entry name" value="NONSELECTIVE CATION CHANNEL PROTEIN"/>
    <property type="match status" value="1"/>
</dbReference>
<comment type="caution">
    <text evidence="4">The sequence shown here is derived from an EMBL/GenBank/DDBJ whole genome shotgun (WGS) entry which is preliminary data.</text>
</comment>
<feature type="transmembrane region" description="Helical" evidence="2">
    <location>
        <begin position="472"/>
        <end position="494"/>
    </location>
</feature>
<feature type="transmembrane region" description="Helical" evidence="2">
    <location>
        <begin position="318"/>
        <end position="336"/>
    </location>
</feature>
<feature type="transmembrane region" description="Helical" evidence="2">
    <location>
        <begin position="348"/>
        <end position="372"/>
    </location>
</feature>
<dbReference type="PANTHER" id="PTHR35859:SF5">
    <property type="entry name" value="ION TRANSPORT DOMAIN-CONTAINING PROTEIN"/>
    <property type="match status" value="1"/>
</dbReference>
<evidence type="ECO:0000256" key="1">
    <source>
        <dbReference type="SAM" id="MobiDB-lite"/>
    </source>
</evidence>
<accession>A0A4Z0Y7N5</accession>
<keyword evidence="5" id="KW-1185">Reference proteome</keyword>
<feature type="region of interest" description="Disordered" evidence="1">
    <location>
        <begin position="1"/>
        <end position="22"/>
    </location>
</feature>
<name>A0A4Z0Y7N5_9PEZI</name>
<sequence length="680" mass="76944">MPLRVKSIAMSHDRPSSPHHVPECGDVKLPNIAHDDSFRDIVKKISSYIAEVIYMPATFEQLRTTSAGDELHSLVEYLSVEVTNPAIVNALLALKWHYGAISDSRGLSDARANACEIVAWRFLTRLSEREVVDFCLYEIPDPCEKDDNSVDEECAVEGETDEQTALLGGTGASSESSYRPNHLCEPRRGSMRRRSQLFESVSKLTMSRHATEMEEPEVDPTAPFINLNALEIAAIADAKRFLSQHIVQKIITGIWNGEIIFWDRLSASSRKKPRFYNHNTADPFSRLRVPKYLKAYEVAFFCVFLLLYYSVLIQQNRYGITPVEVLLYIWFAAFVYDEVSEYIDAGSIFYATDVWNLFDIIMIAIGLVYFILRCLGLYRKDYELVDIAFDVLALEALFMVPRVFSLLSLSPYWGTLIPCLKAMGLDFLKFMVFVGRETFTFPHMAMIVTKIFFGASYVGFDNMHQIDPIFGPPLMFIFVTLSSILLMGSLTGMLSNSFSRVITHAREEYLYVYSVYVLEASTSNRLTHFYPPFNLLALIIFRPLRLFVSGNTLRHGRIVLLRATHAPIVALIQTYEWVASKLNVGSVDGFHGPQQDSPKRHVVPPQNRPRSGYRPCMPSPRPNSSEMINKAKWQNHAEDDIIDASTDADARIAELSAKIDLLTALVIALQPAESAESMHT</sequence>
<reference evidence="4 5" key="1">
    <citation type="submission" date="2019-03" db="EMBL/GenBank/DDBJ databases">
        <title>Draft genome sequence of Xylaria hypoxylon DSM 108379, a ubiquitous saprotrophic-parasitic fungi on hardwood.</title>
        <authorList>
            <person name="Buettner E."/>
            <person name="Leonhardt S."/>
            <person name="Gebauer A.M."/>
            <person name="Liers C."/>
            <person name="Hofrichter M."/>
            <person name="Kellner H."/>
        </authorList>
    </citation>
    <scope>NUCLEOTIDE SEQUENCE [LARGE SCALE GENOMIC DNA]</scope>
    <source>
        <strain evidence="4 5">DSM 108379</strain>
    </source>
</reference>
<evidence type="ECO:0000259" key="3">
    <source>
        <dbReference type="Pfam" id="PF23317"/>
    </source>
</evidence>
<dbReference type="OrthoDB" id="310870at2759"/>
<protein>
    <recommendedName>
        <fullName evidence="3">Calcium channel YVC1-like C-terminal transmembrane domain-containing protein</fullName>
    </recommendedName>
</protein>
<dbReference type="InterPro" id="IPR056336">
    <property type="entry name" value="YVC1_C"/>
</dbReference>
<dbReference type="STRING" id="37992.A0A4Z0Y7N5"/>
<dbReference type="AlphaFoldDB" id="A0A4Z0Y7N5"/>
<keyword evidence="2" id="KW-1133">Transmembrane helix</keyword>
<feature type="compositionally biased region" description="Basic and acidic residues" evidence="1">
    <location>
        <begin position="11"/>
        <end position="22"/>
    </location>
</feature>
<keyword evidence="2" id="KW-0472">Membrane</keyword>
<feature type="transmembrane region" description="Helical" evidence="2">
    <location>
        <begin position="292"/>
        <end position="311"/>
    </location>
</feature>
<dbReference type="EMBL" id="SKBN01000239">
    <property type="protein sequence ID" value="TGJ80139.1"/>
    <property type="molecule type" value="Genomic_DNA"/>
</dbReference>
<evidence type="ECO:0000313" key="5">
    <source>
        <dbReference type="Proteomes" id="UP000297716"/>
    </source>
</evidence>
<feature type="domain" description="Calcium channel YVC1-like C-terminal transmembrane" evidence="3">
    <location>
        <begin position="301"/>
        <end position="577"/>
    </location>
</feature>
<evidence type="ECO:0000256" key="2">
    <source>
        <dbReference type="SAM" id="Phobius"/>
    </source>
</evidence>